<accession>A0AAD0E6S7</accession>
<dbReference type="AlphaFoldDB" id="A0AAD0E6S7"/>
<dbReference type="RefSeq" id="WP_095696838.1">
    <property type="nucleotide sequence ID" value="NZ_CP016778.1"/>
</dbReference>
<evidence type="ECO:0000259" key="1">
    <source>
        <dbReference type="Pfam" id="PF13472"/>
    </source>
</evidence>
<dbReference type="Gene3D" id="3.40.50.1110">
    <property type="entry name" value="SGNH hydrolase"/>
    <property type="match status" value="1"/>
</dbReference>
<proteinExistence type="predicted"/>
<feature type="domain" description="SGNH hydrolase-type esterase" evidence="1">
    <location>
        <begin position="10"/>
        <end position="182"/>
    </location>
</feature>
<sequence>MEKPITFAIVGDSAGSGVGDSDSFGNYYGWGYHLVKAFNEPLAYLNVSRPGARSKEVRFEQLPKVLIHEPELVGVIVGGNDLLRNGFSPKVFEENLTATLKDIVESGAQVMLLELHDPTEIVPMPYLVARVCRRRVSAVNHVTRKLARKYSAILLETRSLKGIYERDKWHVDRMHPSKHGHQFIAQEFAHLLRQRGFHIDEIVIDPINNRNRKDSIKWMLKNGTPWFLKRSVDLLPALLILSITELIHMVRNKSAAEPADVYFPDFNKKQDVAIPMLEDERVS</sequence>
<dbReference type="InterPro" id="IPR013830">
    <property type="entry name" value="SGNH_hydro"/>
</dbReference>
<dbReference type="EMBL" id="CP016778">
    <property type="protein sequence ID" value="ASY22331.1"/>
    <property type="molecule type" value="Genomic_DNA"/>
</dbReference>
<dbReference type="InterPro" id="IPR036514">
    <property type="entry name" value="SGNH_hydro_sf"/>
</dbReference>
<dbReference type="PANTHER" id="PTHR43784:SF2">
    <property type="entry name" value="GDSL-LIKE LIPASE_ACYLHYDROLASE, PUTATIVE (AFU_ORTHOLOGUE AFUA_2G00820)-RELATED"/>
    <property type="match status" value="1"/>
</dbReference>
<dbReference type="Proteomes" id="UP000217194">
    <property type="component" value="Chromosome"/>
</dbReference>
<gene>
    <name evidence="2" type="ORF">A1sIIB76_01785</name>
</gene>
<name>A0AAD0E6S7_9ACTN</name>
<dbReference type="SUPFAM" id="SSF52266">
    <property type="entry name" value="SGNH hydrolase"/>
    <property type="match status" value="1"/>
</dbReference>
<protein>
    <submittedName>
        <fullName evidence="2">Lysophospholipase</fullName>
    </submittedName>
</protein>
<organism evidence="2 3">
    <name type="scientific">Candidatus Planktophila versatilis</name>
    <dbReference type="NCBI Taxonomy" id="1884905"/>
    <lineage>
        <taxon>Bacteria</taxon>
        <taxon>Bacillati</taxon>
        <taxon>Actinomycetota</taxon>
        <taxon>Actinomycetes</taxon>
        <taxon>Candidatus Nanopelagicales</taxon>
        <taxon>Candidatus Nanopelagicaceae</taxon>
        <taxon>Candidatus Planktophila</taxon>
    </lineage>
</organism>
<reference evidence="2 3" key="1">
    <citation type="submission" date="2016-07" db="EMBL/GenBank/DDBJ databases">
        <title>High microdiversification within the ubiquitous acI lineage of Actinobacteria.</title>
        <authorList>
            <person name="Neuenschwander S.M."/>
            <person name="Salcher M."/>
            <person name="Ghai R."/>
            <person name="Pernthaler J."/>
        </authorList>
    </citation>
    <scope>NUCLEOTIDE SEQUENCE [LARGE SCALE GENOMIC DNA]</scope>
    <source>
        <strain evidence="2">MMS-IIB-76</strain>
    </source>
</reference>
<evidence type="ECO:0000313" key="2">
    <source>
        <dbReference type="EMBL" id="ASY22331.1"/>
    </source>
</evidence>
<dbReference type="PANTHER" id="PTHR43784">
    <property type="entry name" value="GDSL-LIKE LIPASE/ACYLHYDROLASE, PUTATIVE (AFU_ORTHOLOGUE AFUA_2G00820)-RELATED"/>
    <property type="match status" value="1"/>
</dbReference>
<evidence type="ECO:0000313" key="3">
    <source>
        <dbReference type="Proteomes" id="UP000217194"/>
    </source>
</evidence>
<dbReference type="CDD" id="cd01832">
    <property type="entry name" value="SGNH_hydrolase_like_1"/>
    <property type="match status" value="1"/>
</dbReference>
<dbReference type="InterPro" id="IPR053140">
    <property type="entry name" value="GDSL_Rv0518-like"/>
</dbReference>
<dbReference type="Pfam" id="PF13472">
    <property type="entry name" value="Lipase_GDSL_2"/>
    <property type="match status" value="1"/>
</dbReference>